<sequence length="153" mass="17249">MSSIKLQQIANVFHVPYPTLVTWSKKDNRKNYVCFLEAAFKRVEDKSIQYDELKSMSNADAANELGLNDPFNLGGHVPSRTFRNWFNDPDRQGLALGMLIGYQTSLLSDLAKNTGHDDLDSLLSTLSKKQIEVKDIVALLLVSNETVYKLLNN</sequence>
<protein>
    <submittedName>
        <fullName evidence="1">Uncharacterized protein</fullName>
    </submittedName>
</protein>
<evidence type="ECO:0000313" key="1">
    <source>
        <dbReference type="EMBL" id="RCS68677.1"/>
    </source>
</evidence>
<reference evidence="1 2" key="1">
    <citation type="journal article" date="2017" name="Elife">
        <title>Extensive horizontal gene transfer in cheese-associated bacteria.</title>
        <authorList>
            <person name="Bonham K.S."/>
            <person name="Wolfe B.E."/>
            <person name="Dutton R.J."/>
        </authorList>
    </citation>
    <scope>NUCLEOTIDE SEQUENCE [LARGE SCALE GENOMIC DNA]</scope>
    <source>
        <strain evidence="1 2">JB196</strain>
    </source>
</reference>
<accession>A0A368LFV2</accession>
<dbReference type="EMBL" id="QPGL01000004">
    <property type="protein sequence ID" value="RCS68677.1"/>
    <property type="molecule type" value="Genomic_DNA"/>
</dbReference>
<keyword evidence="2" id="KW-1185">Reference proteome</keyword>
<organism evidence="1 2">
    <name type="scientific">Vibrio casei</name>
    <dbReference type="NCBI Taxonomy" id="673372"/>
    <lineage>
        <taxon>Bacteria</taxon>
        <taxon>Pseudomonadati</taxon>
        <taxon>Pseudomonadota</taxon>
        <taxon>Gammaproteobacteria</taxon>
        <taxon>Vibrionales</taxon>
        <taxon>Vibrionaceae</taxon>
        <taxon>Vibrio</taxon>
    </lineage>
</organism>
<dbReference type="RefSeq" id="WP_086957841.1">
    <property type="nucleotide sequence ID" value="NZ_FUKS01000002.1"/>
</dbReference>
<dbReference type="Proteomes" id="UP000252479">
    <property type="component" value="Unassembled WGS sequence"/>
</dbReference>
<gene>
    <name evidence="1" type="ORF">CIK83_17340</name>
</gene>
<proteinExistence type="predicted"/>
<comment type="caution">
    <text evidence="1">The sequence shown here is derived from an EMBL/GenBank/DDBJ whole genome shotgun (WGS) entry which is preliminary data.</text>
</comment>
<name>A0A368LFV2_9VIBR</name>
<dbReference type="GeneID" id="303190687"/>
<dbReference type="AlphaFoldDB" id="A0A368LFV2"/>
<evidence type="ECO:0000313" key="2">
    <source>
        <dbReference type="Proteomes" id="UP000252479"/>
    </source>
</evidence>